<dbReference type="EMBL" id="JABFUD020000011">
    <property type="protein sequence ID" value="KAI5074007.1"/>
    <property type="molecule type" value="Genomic_DNA"/>
</dbReference>
<feature type="repeat" description="PPR" evidence="2">
    <location>
        <begin position="270"/>
        <end position="304"/>
    </location>
</feature>
<gene>
    <name evidence="3" type="ORF">GOP47_0012020</name>
</gene>
<evidence type="ECO:0000313" key="4">
    <source>
        <dbReference type="Proteomes" id="UP000886520"/>
    </source>
</evidence>
<protein>
    <recommendedName>
        <fullName evidence="5">Pentatricopeptide repeat-containing protein</fullName>
    </recommendedName>
</protein>
<dbReference type="FunFam" id="1.25.40.10:FF:000227">
    <property type="entry name" value="Pentatricopeptide repeat-containing protein At3g13880"/>
    <property type="match status" value="1"/>
</dbReference>
<dbReference type="GO" id="GO:0003723">
    <property type="term" value="F:RNA binding"/>
    <property type="evidence" value="ECO:0007669"/>
    <property type="project" value="InterPro"/>
</dbReference>
<dbReference type="InterPro" id="IPR002885">
    <property type="entry name" value="PPR_rpt"/>
</dbReference>
<evidence type="ECO:0008006" key="5">
    <source>
        <dbReference type="Google" id="ProtNLM"/>
    </source>
</evidence>
<dbReference type="GO" id="GO:0048731">
    <property type="term" value="P:system development"/>
    <property type="evidence" value="ECO:0007669"/>
    <property type="project" value="UniProtKB-ARBA"/>
</dbReference>
<name>A0A9D4UV34_ADICA</name>
<feature type="repeat" description="PPR" evidence="2">
    <location>
        <begin position="573"/>
        <end position="607"/>
    </location>
</feature>
<dbReference type="PROSITE" id="PS51375">
    <property type="entry name" value="PPR"/>
    <property type="match status" value="9"/>
</dbReference>
<dbReference type="Proteomes" id="UP000886520">
    <property type="component" value="Chromosome 11"/>
</dbReference>
<sequence>MQRHTLQELLRSCARLRSIDEGQKVHVLVVKEGLHADPLVGTALVDMYAKCGFTKQARKEFESLLDRDVVAWTALIAGYAEHGACMEALRCLEKMQLEGTSPNAVTYLCILKGFGSARALQIGHKVYADIVNYGFETDLYIGSTLVYFYGKCGFVPEAEAVFKRILGRNEYSWNALIAAYADTKPGQELLNLLDQMQLEGLSPDPVTYVCSLKSCGSAGDIKRGQCIHTEMVKRGLDIAVFAGNSLVDMYMKCGALIEAEDVFKKLPEKTVVAWTALLIGYAEHGFNEKALSCLDQMQCKGLCQDAMTYIGGLKAVINYNDQARGHDVHLQIVTDGFELDLFVGNSLIDFYAQAGLFLEALDVLEELPSRDVISWNALIAGFIEHEAADEALMCLQHMEQDCVSPDDVSLMCSLRACSLIGNTIRGQELHAEIVKKGYDSDLFVGNTLVDMLAKCGLLVEACHSFDRLPVRDVASWTARIDGFCENGFGADALEIFEDMQSNSISPNTATYICCLKASGSIKAISKGQALHARMTKEGLDQYLSLGSSVVDMYAKCGFLLDAQVAFEALSVKDDLSYNALLWGYAEHGYKGEAFDCIESISIDGVVPDIITFGSILKACGTSSAVSFGQDVHCEIIKRGFERDGTVVDLLVDLYAKCGLHAEARSLCNAVTKQNVVSWNMLICGYVEHGDVEEALNCLQQMQIQGLLPDEVTYVSCLKACSSLGSLDNGRGLHTCISEEELEVDLFISNTLVDMYAKCGSLVEAREVFDDLPHKDCVSWNVLVAGYASQGESDHVSDMLKRMRQDGVVPNATTVVSVLTVCNHSGLIYECQQCFEVLNRERVVFFTIEHFNCMVDLLGRAGQLEKVQMLLEQMPFHPNLVTWSSVLSSCKKLGNVDLGMWAFENALCLNQSEA</sequence>
<dbReference type="AlphaFoldDB" id="A0A9D4UV34"/>
<dbReference type="InterPro" id="IPR011990">
    <property type="entry name" value="TPR-like_helical_dom_sf"/>
</dbReference>
<comment type="caution">
    <text evidence="3">The sequence shown here is derived from an EMBL/GenBank/DDBJ whole genome shotgun (WGS) entry which is preliminary data.</text>
</comment>
<dbReference type="NCBIfam" id="TIGR00756">
    <property type="entry name" value="PPR"/>
    <property type="match status" value="6"/>
</dbReference>
<keyword evidence="4" id="KW-1185">Reference proteome</keyword>
<dbReference type="GO" id="GO:0009451">
    <property type="term" value="P:RNA modification"/>
    <property type="evidence" value="ECO:0007669"/>
    <property type="project" value="InterPro"/>
</dbReference>
<dbReference type="OrthoDB" id="1934782at2759"/>
<dbReference type="FunFam" id="1.25.40.10:FF:000285">
    <property type="entry name" value="Pentatricopeptide repeat-containing protein, chloroplastic"/>
    <property type="match status" value="1"/>
</dbReference>
<feature type="repeat" description="PPR" evidence="2">
    <location>
        <begin position="371"/>
        <end position="405"/>
    </location>
</feature>
<evidence type="ECO:0000256" key="1">
    <source>
        <dbReference type="ARBA" id="ARBA00022737"/>
    </source>
</evidence>
<feature type="repeat" description="PPR" evidence="2">
    <location>
        <begin position="472"/>
        <end position="506"/>
    </location>
</feature>
<feature type="repeat" description="PPR" evidence="2">
    <location>
        <begin position="204"/>
        <end position="238"/>
    </location>
</feature>
<dbReference type="PANTHER" id="PTHR24015:SF548">
    <property type="entry name" value="OS08G0340900 PROTEIN"/>
    <property type="match status" value="1"/>
</dbReference>
<evidence type="ECO:0000313" key="3">
    <source>
        <dbReference type="EMBL" id="KAI5074007.1"/>
    </source>
</evidence>
<feature type="repeat" description="PPR" evidence="2">
    <location>
        <begin position="674"/>
        <end position="708"/>
    </location>
</feature>
<keyword evidence="1" id="KW-0677">Repeat</keyword>
<dbReference type="Pfam" id="PF13812">
    <property type="entry name" value="PPR_3"/>
    <property type="match status" value="2"/>
</dbReference>
<dbReference type="FunFam" id="1.25.40.10:FF:000158">
    <property type="entry name" value="pentatricopeptide repeat-containing protein At2g33680"/>
    <property type="match status" value="1"/>
</dbReference>
<organism evidence="3 4">
    <name type="scientific">Adiantum capillus-veneris</name>
    <name type="common">Maidenhair fern</name>
    <dbReference type="NCBI Taxonomy" id="13818"/>
    <lineage>
        <taxon>Eukaryota</taxon>
        <taxon>Viridiplantae</taxon>
        <taxon>Streptophyta</taxon>
        <taxon>Embryophyta</taxon>
        <taxon>Tracheophyta</taxon>
        <taxon>Polypodiopsida</taxon>
        <taxon>Polypodiidae</taxon>
        <taxon>Polypodiales</taxon>
        <taxon>Pteridineae</taxon>
        <taxon>Pteridaceae</taxon>
        <taxon>Vittarioideae</taxon>
        <taxon>Adiantum</taxon>
    </lineage>
</organism>
<dbReference type="PANTHER" id="PTHR24015">
    <property type="entry name" value="OS07G0578800 PROTEIN-RELATED"/>
    <property type="match status" value="1"/>
</dbReference>
<evidence type="ECO:0000256" key="2">
    <source>
        <dbReference type="PROSITE-ProRule" id="PRU00708"/>
    </source>
</evidence>
<feature type="repeat" description="PPR" evidence="2">
    <location>
        <begin position="68"/>
        <end position="102"/>
    </location>
</feature>
<dbReference type="Pfam" id="PF01535">
    <property type="entry name" value="PPR"/>
    <property type="match status" value="9"/>
</dbReference>
<dbReference type="Pfam" id="PF13041">
    <property type="entry name" value="PPR_2"/>
    <property type="match status" value="3"/>
</dbReference>
<reference evidence="3" key="1">
    <citation type="submission" date="2021-01" db="EMBL/GenBank/DDBJ databases">
        <title>Adiantum capillus-veneris genome.</title>
        <authorList>
            <person name="Fang Y."/>
            <person name="Liao Q."/>
        </authorList>
    </citation>
    <scope>NUCLEOTIDE SEQUENCE</scope>
    <source>
        <strain evidence="3">H3</strain>
        <tissue evidence="3">Leaf</tissue>
    </source>
</reference>
<dbReference type="Gene3D" id="1.25.40.10">
    <property type="entry name" value="Tetratricopeptide repeat domain"/>
    <property type="match status" value="8"/>
</dbReference>
<feature type="repeat" description="PPR" evidence="2">
    <location>
        <begin position="169"/>
        <end position="203"/>
    </location>
</feature>
<dbReference type="FunFam" id="1.25.40.10:FF:000073">
    <property type="entry name" value="Pentatricopeptide repeat-containing protein chloroplastic"/>
    <property type="match status" value="1"/>
</dbReference>
<accession>A0A9D4UV34</accession>
<proteinExistence type="predicted"/>
<feature type="repeat" description="PPR" evidence="2">
    <location>
        <begin position="775"/>
        <end position="809"/>
    </location>
</feature>
<dbReference type="InterPro" id="IPR046960">
    <property type="entry name" value="PPR_At4g14850-like_plant"/>
</dbReference>